<dbReference type="EMBL" id="VZUS01000006">
    <property type="protein sequence ID" value="KAB1184823.1"/>
    <property type="molecule type" value="Genomic_DNA"/>
</dbReference>
<comment type="caution">
    <text evidence="7">The sequence shown here is derived from an EMBL/GenBank/DDBJ whole genome shotgun (WGS) entry which is preliminary data.</text>
</comment>
<protein>
    <submittedName>
        <fullName evidence="7">DUF1232 domain-containing protein</fullName>
    </submittedName>
</protein>
<name>A0A643JVU2_9EURY</name>
<evidence type="ECO:0000256" key="3">
    <source>
        <dbReference type="ARBA" id="ARBA00022989"/>
    </source>
</evidence>
<evidence type="ECO:0000256" key="1">
    <source>
        <dbReference type="ARBA" id="ARBA00004127"/>
    </source>
</evidence>
<evidence type="ECO:0000256" key="4">
    <source>
        <dbReference type="ARBA" id="ARBA00023136"/>
    </source>
</evidence>
<keyword evidence="3 5" id="KW-1133">Transmembrane helix</keyword>
<keyword evidence="2 5" id="KW-0812">Transmembrane</keyword>
<dbReference type="Pfam" id="PF06803">
    <property type="entry name" value="DUF1232"/>
    <property type="match status" value="1"/>
</dbReference>
<evidence type="ECO:0000259" key="6">
    <source>
        <dbReference type="Pfam" id="PF06803"/>
    </source>
</evidence>
<feature type="domain" description="DUF1232" evidence="6">
    <location>
        <begin position="52"/>
        <end position="85"/>
    </location>
</feature>
<gene>
    <name evidence="7" type="ORF">Hfx1149_17325</name>
</gene>
<accession>A0A643JVU2</accession>
<dbReference type="GO" id="GO:0012505">
    <property type="term" value="C:endomembrane system"/>
    <property type="evidence" value="ECO:0007669"/>
    <property type="project" value="UniProtKB-SubCell"/>
</dbReference>
<evidence type="ECO:0000313" key="7">
    <source>
        <dbReference type="EMBL" id="KAB1184823.1"/>
    </source>
</evidence>
<sequence length="144" mass="15793">MALQKTSRSNEMAAAQEQEQIQRLAQIEMWRGDLRVLLRVLQDSRTPWYASALMAGVLLWGLLPVDPLPDIVPLAGIIDDAGVFLIIRAAIYRLVPNEIVDQHAEVIANTKKHRFGPAKAVASIAVLQVVLIVVVLGAFGAMVF</sequence>
<dbReference type="InterPro" id="IPR010652">
    <property type="entry name" value="DUF1232"/>
</dbReference>
<comment type="subcellular location">
    <subcellularLocation>
        <location evidence="1">Endomembrane system</location>
        <topology evidence="1">Multi-pass membrane protein</topology>
    </subcellularLocation>
</comment>
<keyword evidence="4 5" id="KW-0472">Membrane</keyword>
<organism evidence="7">
    <name type="scientific">Haloferax sp. CBA1149</name>
    <dbReference type="NCBI Taxonomy" id="2650753"/>
    <lineage>
        <taxon>Archaea</taxon>
        <taxon>Methanobacteriati</taxon>
        <taxon>Methanobacteriota</taxon>
        <taxon>Stenosarchaea group</taxon>
        <taxon>Halobacteria</taxon>
        <taxon>Halobacteriales</taxon>
        <taxon>Haloferacaceae</taxon>
        <taxon>Haloferax</taxon>
    </lineage>
</organism>
<feature type="transmembrane region" description="Helical" evidence="5">
    <location>
        <begin position="120"/>
        <end position="143"/>
    </location>
</feature>
<dbReference type="AlphaFoldDB" id="A0A643JVU2"/>
<evidence type="ECO:0000256" key="2">
    <source>
        <dbReference type="ARBA" id="ARBA00022692"/>
    </source>
</evidence>
<evidence type="ECO:0000256" key="5">
    <source>
        <dbReference type="SAM" id="Phobius"/>
    </source>
</evidence>
<reference evidence="7" key="1">
    <citation type="submission" date="2019-09" db="EMBL/GenBank/DDBJ databases">
        <title>Genomic analysis of Haloferax sp. CBA1149.</title>
        <authorList>
            <person name="Roh S.W."/>
        </authorList>
    </citation>
    <scope>NUCLEOTIDE SEQUENCE</scope>
    <source>
        <strain evidence="7">CBA1149</strain>
    </source>
</reference>
<proteinExistence type="predicted"/>